<name>A0A6J8E037_MYTCO</name>
<proteinExistence type="predicted"/>
<organism evidence="3 4">
    <name type="scientific">Mytilus coruscus</name>
    <name type="common">Sea mussel</name>
    <dbReference type="NCBI Taxonomy" id="42192"/>
    <lineage>
        <taxon>Eukaryota</taxon>
        <taxon>Metazoa</taxon>
        <taxon>Spiralia</taxon>
        <taxon>Lophotrochozoa</taxon>
        <taxon>Mollusca</taxon>
        <taxon>Bivalvia</taxon>
        <taxon>Autobranchia</taxon>
        <taxon>Pteriomorphia</taxon>
        <taxon>Mytilida</taxon>
        <taxon>Mytiloidea</taxon>
        <taxon>Mytilidae</taxon>
        <taxon>Mytilinae</taxon>
        <taxon>Mytilus</taxon>
    </lineage>
</organism>
<evidence type="ECO:0000256" key="1">
    <source>
        <dbReference type="SAM" id="MobiDB-lite"/>
    </source>
</evidence>
<accession>A0A6J8E037</accession>
<protein>
    <submittedName>
        <fullName evidence="3">Uncharacterized protein</fullName>
    </submittedName>
</protein>
<feature type="region of interest" description="Disordered" evidence="1">
    <location>
        <begin position="462"/>
        <end position="485"/>
    </location>
</feature>
<gene>
    <name evidence="3" type="ORF">MCOR_46999</name>
</gene>
<keyword evidence="2" id="KW-0812">Transmembrane</keyword>
<evidence type="ECO:0000256" key="2">
    <source>
        <dbReference type="SAM" id="Phobius"/>
    </source>
</evidence>
<reference evidence="3 4" key="1">
    <citation type="submission" date="2020-06" db="EMBL/GenBank/DDBJ databases">
        <authorList>
            <person name="Li R."/>
            <person name="Bekaert M."/>
        </authorList>
    </citation>
    <scope>NUCLEOTIDE SEQUENCE [LARGE SCALE GENOMIC DNA]</scope>
    <source>
        <strain evidence="4">wild</strain>
    </source>
</reference>
<dbReference type="AlphaFoldDB" id="A0A6J8E037"/>
<keyword evidence="2" id="KW-1133">Transmembrane helix</keyword>
<evidence type="ECO:0000313" key="3">
    <source>
        <dbReference type="EMBL" id="CAC5414159.1"/>
    </source>
</evidence>
<evidence type="ECO:0000313" key="4">
    <source>
        <dbReference type="Proteomes" id="UP000507470"/>
    </source>
</evidence>
<keyword evidence="4" id="KW-1185">Reference proteome</keyword>
<keyword evidence="2" id="KW-0472">Membrane</keyword>
<dbReference type="OrthoDB" id="10550759at2759"/>
<feature type="compositionally biased region" description="Polar residues" evidence="1">
    <location>
        <begin position="462"/>
        <end position="477"/>
    </location>
</feature>
<dbReference type="EMBL" id="CACVKT020008333">
    <property type="protein sequence ID" value="CAC5414159.1"/>
    <property type="molecule type" value="Genomic_DNA"/>
</dbReference>
<feature type="transmembrane region" description="Helical" evidence="2">
    <location>
        <begin position="375"/>
        <end position="398"/>
    </location>
</feature>
<dbReference type="Proteomes" id="UP000507470">
    <property type="component" value="Unassembled WGS sequence"/>
</dbReference>
<sequence length="514" mass="58638">MYRDPNIISGYNYGSLSRCNITKSDHVKCERNNRCTKLQDMHSSRMLNNVKPRNLKLGSENKTWIISWESPEDGVYVEINGFLIIILAGYHDINMYQLKITRRVRTEYRHFKIKCSFTTRQHDKPVVSEVCCCCPAFVDLDNKCRLSGVAELDFKSACHAFAGLNFYQQSKQHSNDFSRPDDPSDLDVDDCPVHGVVKYNVTSSIETEDHNSHSVPYPVDSHYRGGVHLHSAFSEVQKTSSTIKCHQSCPDMNLCRLAEINTTCIMADVPCIHVVNYSGFEVTVITDDGKRHIFYMRILRSVVQEIVSPIFRMNCSLDIFMENIDVVCVESLPKAFFLSSNSDTDPKVCFYNRRYDSHSDGKDSSRSDVDKNQQAGMIGAVVGSIGLIIIIIIVFTMYKFSRYNPNGSKVSREIDLQTLPYIKQEEDPCYDKNIRDCPVHGQLISSLTLQCDNCRNNIEDIQTQPTPNINGKNNELNKQTKEDSNKNFGRMCKEADIDSMISESDKKLFDINFK</sequence>